<feature type="region of interest" description="Disordered" evidence="1">
    <location>
        <begin position="1"/>
        <end position="44"/>
    </location>
</feature>
<name>A0A8X7BIX2_TRICX</name>
<dbReference type="Gene3D" id="3.30.420.10">
    <property type="entry name" value="Ribonuclease H-like superfamily/Ribonuclease H"/>
    <property type="match status" value="1"/>
</dbReference>
<evidence type="ECO:0000256" key="1">
    <source>
        <dbReference type="SAM" id="MobiDB-lite"/>
    </source>
</evidence>
<dbReference type="EMBL" id="BMAU01021401">
    <property type="protein sequence ID" value="GFY32104.1"/>
    <property type="molecule type" value="Genomic_DNA"/>
</dbReference>
<protein>
    <submittedName>
        <fullName evidence="2">Uncharacterized protein</fullName>
    </submittedName>
</protein>
<reference evidence="2" key="1">
    <citation type="submission" date="2020-08" db="EMBL/GenBank/DDBJ databases">
        <title>Multicomponent nature underlies the extraordinary mechanical properties of spider dragline silk.</title>
        <authorList>
            <person name="Kono N."/>
            <person name="Nakamura H."/>
            <person name="Mori M."/>
            <person name="Yoshida Y."/>
            <person name="Ohtoshi R."/>
            <person name="Malay A.D."/>
            <person name="Moran D.A.P."/>
            <person name="Tomita M."/>
            <person name="Numata K."/>
            <person name="Arakawa K."/>
        </authorList>
    </citation>
    <scope>NUCLEOTIDE SEQUENCE</scope>
</reference>
<evidence type="ECO:0000313" key="2">
    <source>
        <dbReference type="EMBL" id="GFY32104.1"/>
    </source>
</evidence>
<evidence type="ECO:0000313" key="3">
    <source>
        <dbReference type="Proteomes" id="UP000887159"/>
    </source>
</evidence>
<dbReference type="InterPro" id="IPR036397">
    <property type="entry name" value="RNaseH_sf"/>
</dbReference>
<keyword evidence="3" id="KW-1185">Reference proteome</keyword>
<comment type="caution">
    <text evidence="2">The sequence shown here is derived from an EMBL/GenBank/DDBJ whole genome shotgun (WGS) entry which is preliminary data.</text>
</comment>
<dbReference type="Proteomes" id="UP000887159">
    <property type="component" value="Unassembled WGS sequence"/>
</dbReference>
<dbReference type="GO" id="GO:0003676">
    <property type="term" value="F:nucleic acid binding"/>
    <property type="evidence" value="ECO:0007669"/>
    <property type="project" value="InterPro"/>
</dbReference>
<proteinExistence type="predicted"/>
<dbReference type="AlphaFoldDB" id="A0A8X7BIX2"/>
<gene>
    <name evidence="2" type="ORF">TNCV_2622411</name>
</gene>
<feature type="compositionally biased region" description="Basic residues" evidence="1">
    <location>
        <begin position="20"/>
        <end position="31"/>
    </location>
</feature>
<sequence>MKHWSITSHPRQKNNESNRLKRKNRLKKKAKTVPSAGKEEIKQKRPHLAKKKVFLQDNAPAHKSVIAIAKTNDLKFELLPHAPYSPDLSL</sequence>
<accession>A0A8X7BIX2</accession>
<organism evidence="2 3">
    <name type="scientific">Trichonephila clavipes</name>
    <name type="common">Golden silk orbweaver</name>
    <name type="synonym">Nephila clavipes</name>
    <dbReference type="NCBI Taxonomy" id="2585209"/>
    <lineage>
        <taxon>Eukaryota</taxon>
        <taxon>Metazoa</taxon>
        <taxon>Ecdysozoa</taxon>
        <taxon>Arthropoda</taxon>
        <taxon>Chelicerata</taxon>
        <taxon>Arachnida</taxon>
        <taxon>Araneae</taxon>
        <taxon>Araneomorphae</taxon>
        <taxon>Entelegynae</taxon>
        <taxon>Araneoidea</taxon>
        <taxon>Nephilidae</taxon>
        <taxon>Trichonephila</taxon>
    </lineage>
</organism>